<feature type="compositionally biased region" description="Polar residues" evidence="1">
    <location>
        <begin position="58"/>
        <end position="74"/>
    </location>
</feature>
<dbReference type="Proteomes" id="UP000238296">
    <property type="component" value="Unassembled WGS sequence"/>
</dbReference>
<name>A0A2S8BBF7_9MYCO</name>
<evidence type="ECO:0000313" key="2">
    <source>
        <dbReference type="EMBL" id="PQM43985.1"/>
    </source>
</evidence>
<dbReference type="EMBL" id="PPEA01001083">
    <property type="protein sequence ID" value="PQM43985.1"/>
    <property type="molecule type" value="Genomic_DNA"/>
</dbReference>
<accession>A0A2S8BBF7</accession>
<protein>
    <submittedName>
        <fullName evidence="2">Uncharacterized protein</fullName>
    </submittedName>
</protein>
<evidence type="ECO:0000256" key="1">
    <source>
        <dbReference type="SAM" id="MobiDB-lite"/>
    </source>
</evidence>
<reference evidence="2 3" key="1">
    <citation type="journal article" date="2017" name="Int. J. Syst. Evol. Microbiol.">
        <title>Mycobacterium talmoniae sp. nov., a slowly growing mycobacterium isolated from human respiratory samples.</title>
        <authorList>
            <person name="Davidson R.M."/>
            <person name="DeGroote M.A."/>
            <person name="Marola J.L."/>
            <person name="Buss S."/>
            <person name="Jones V."/>
            <person name="McNeil M.R."/>
            <person name="Freifeld A.G."/>
            <person name="Elaine Epperson L."/>
            <person name="Hasan N.A."/>
            <person name="Jackson M."/>
            <person name="Iwen P.C."/>
            <person name="Salfinger M."/>
            <person name="Strong M."/>
        </authorList>
    </citation>
    <scope>NUCLEOTIDE SEQUENCE [LARGE SCALE GENOMIC DNA]</scope>
    <source>
        <strain evidence="2 3">ATCC BAA-2683</strain>
    </source>
</reference>
<comment type="caution">
    <text evidence="2">The sequence shown here is derived from an EMBL/GenBank/DDBJ whole genome shotgun (WGS) entry which is preliminary data.</text>
</comment>
<gene>
    <name evidence="2" type="ORF">C1Y40_05856</name>
</gene>
<organism evidence="2 3">
    <name type="scientific">Mycobacterium talmoniae</name>
    <dbReference type="NCBI Taxonomy" id="1858794"/>
    <lineage>
        <taxon>Bacteria</taxon>
        <taxon>Bacillati</taxon>
        <taxon>Actinomycetota</taxon>
        <taxon>Actinomycetes</taxon>
        <taxon>Mycobacteriales</taxon>
        <taxon>Mycobacteriaceae</taxon>
        <taxon>Mycobacterium</taxon>
    </lineage>
</organism>
<feature type="region of interest" description="Disordered" evidence="1">
    <location>
        <begin position="56"/>
        <end position="94"/>
    </location>
</feature>
<evidence type="ECO:0000313" key="3">
    <source>
        <dbReference type="Proteomes" id="UP000238296"/>
    </source>
</evidence>
<sequence>MPGSRAHATARVDDANNGACALANAAPRANAMSGSSGTLTASAVAASRVGLIIATFTPEPTTKTPSGSDSSRSMPPTSAPSSVRASSSSPGSAR</sequence>
<dbReference type="AlphaFoldDB" id="A0A2S8BBF7"/>
<proteinExistence type="predicted"/>
<feature type="compositionally biased region" description="Low complexity" evidence="1">
    <location>
        <begin position="75"/>
        <end position="94"/>
    </location>
</feature>